<reference evidence="1 2" key="1">
    <citation type="submission" date="2011-04" db="EMBL/GenBank/DDBJ databases">
        <title>The Genome Sequence of Dysgonomonas mossii DSM 22836.</title>
        <authorList>
            <consortium name="The Broad Institute Genome Sequencing Platform"/>
            <person name="Earl A."/>
            <person name="Ward D."/>
            <person name="Feldgarden M."/>
            <person name="Gevers D."/>
            <person name="Pudlo N."/>
            <person name="Martens E."/>
            <person name="Allen-Vercoe E."/>
            <person name="Young S.K."/>
            <person name="Zeng Q."/>
            <person name="Gargeya S."/>
            <person name="Fitzgerald M."/>
            <person name="Haas B."/>
            <person name="Abouelleil A."/>
            <person name="Alvarado L."/>
            <person name="Arachchi H.M."/>
            <person name="Berlin A."/>
            <person name="Brown A."/>
            <person name="Chapman S.B."/>
            <person name="Chen Z."/>
            <person name="Dunbar C."/>
            <person name="Freedman E."/>
            <person name="Gearin G."/>
            <person name="Gellesch M."/>
            <person name="Goldberg J."/>
            <person name="Griggs A."/>
            <person name="Gujja S."/>
            <person name="Heiman D."/>
            <person name="Howarth C."/>
            <person name="Larson L."/>
            <person name="Lui A."/>
            <person name="MacDonald P.J.P."/>
            <person name="Mehta T."/>
            <person name="Montmayeur A."/>
            <person name="Murphy C."/>
            <person name="Neiman D."/>
            <person name="Pearson M."/>
            <person name="Priest M."/>
            <person name="Roberts A."/>
            <person name="Saif S."/>
            <person name="Shea T."/>
            <person name="Shenoy N."/>
            <person name="Sisk P."/>
            <person name="Stolte C."/>
            <person name="Sykes S."/>
            <person name="Yandava C."/>
            <person name="Wortman J."/>
            <person name="Nusbaum C."/>
            <person name="Birren B."/>
        </authorList>
    </citation>
    <scope>NUCLEOTIDE SEQUENCE [LARGE SCALE GENOMIC DNA]</scope>
    <source>
        <strain evidence="1 2">DSM 22836</strain>
    </source>
</reference>
<name>F8WWC5_9BACT</name>
<dbReference type="EMBL" id="ADLW01000001">
    <property type="protein sequence ID" value="EGK06259.1"/>
    <property type="molecule type" value="Genomic_DNA"/>
</dbReference>
<dbReference type="GeneID" id="78080825"/>
<accession>F8WWC5</accession>
<comment type="caution">
    <text evidence="1">The sequence shown here is derived from an EMBL/GenBank/DDBJ whole genome shotgun (WGS) entry which is preliminary data.</text>
</comment>
<dbReference type="eggNOG" id="ENOG502ZB2K">
    <property type="taxonomic scope" value="Bacteria"/>
</dbReference>
<dbReference type="STRING" id="742767.HMPREF9456_00133"/>
<dbReference type="HOGENOM" id="CLU_083822_0_0_10"/>
<proteinExistence type="predicted"/>
<dbReference type="OrthoDB" id="646668at2"/>
<dbReference type="Proteomes" id="UP000006420">
    <property type="component" value="Unassembled WGS sequence"/>
</dbReference>
<dbReference type="PROSITE" id="PS51257">
    <property type="entry name" value="PROKAR_LIPOPROTEIN"/>
    <property type="match status" value="1"/>
</dbReference>
<evidence type="ECO:0000313" key="2">
    <source>
        <dbReference type="Proteomes" id="UP000006420"/>
    </source>
</evidence>
<gene>
    <name evidence="1" type="ORF">HMPREF9456_00133</name>
</gene>
<dbReference type="RefSeq" id="WP_006841507.1">
    <property type="nucleotide sequence ID" value="NZ_AQWJ01000001.1"/>
</dbReference>
<keyword evidence="2" id="KW-1185">Reference proteome</keyword>
<evidence type="ECO:0000313" key="1">
    <source>
        <dbReference type="EMBL" id="EGK06259.1"/>
    </source>
</evidence>
<sequence length="278" mass="31082">MNINIFKGIKSASILFLLIFIYACSPIEDRDELSNSFSADNIVLEATQSTPGGNKVSIKMATKGVTGYWDYILNQKYTDEIKDIIFPFTGEHTLSYYVTTPYISSGVDNPEYIKKTINIKITQLDTPLPEAYYALVGEDLSGKSWVFDGTLGDNKVWWAMTNPENSGDIWWNAGGINQATPEGYTGHMTFDVTGGLNFTTYLSPSDVSPKKGSYTFNADFTKLYIKGETNILGSDHTNSRNNKEFQILELTSTRLVLWVPHALGGTGWIWAFKPQEKK</sequence>
<organism evidence="1 2">
    <name type="scientific">Dysgonomonas mossii DSM 22836</name>
    <dbReference type="NCBI Taxonomy" id="742767"/>
    <lineage>
        <taxon>Bacteria</taxon>
        <taxon>Pseudomonadati</taxon>
        <taxon>Bacteroidota</taxon>
        <taxon>Bacteroidia</taxon>
        <taxon>Bacteroidales</taxon>
        <taxon>Dysgonomonadaceae</taxon>
        <taxon>Dysgonomonas</taxon>
    </lineage>
</organism>
<dbReference type="AlphaFoldDB" id="F8WWC5"/>
<protein>
    <submittedName>
        <fullName evidence="1">Uncharacterized protein</fullName>
    </submittedName>
</protein>